<dbReference type="Pfam" id="PF00092">
    <property type="entry name" value="VWA"/>
    <property type="match status" value="1"/>
</dbReference>
<dbReference type="RefSeq" id="WP_269038364.1">
    <property type="nucleotide sequence ID" value="NZ_CP114040.1"/>
</dbReference>
<organism evidence="3 4">
    <name type="scientific">Nannocystis punicea</name>
    <dbReference type="NCBI Taxonomy" id="2995304"/>
    <lineage>
        <taxon>Bacteria</taxon>
        <taxon>Pseudomonadati</taxon>
        <taxon>Myxococcota</taxon>
        <taxon>Polyangia</taxon>
        <taxon>Nannocystales</taxon>
        <taxon>Nannocystaceae</taxon>
        <taxon>Nannocystis</taxon>
    </lineage>
</organism>
<name>A0ABY7H9U8_9BACT</name>
<dbReference type="Gene3D" id="3.40.50.410">
    <property type="entry name" value="von Willebrand factor, type A domain"/>
    <property type="match status" value="1"/>
</dbReference>
<feature type="region of interest" description="Disordered" evidence="1">
    <location>
        <begin position="1"/>
        <end position="104"/>
    </location>
</feature>
<keyword evidence="4" id="KW-1185">Reference proteome</keyword>
<evidence type="ECO:0000313" key="4">
    <source>
        <dbReference type="Proteomes" id="UP001164459"/>
    </source>
</evidence>
<dbReference type="SUPFAM" id="SSF53300">
    <property type="entry name" value="vWA-like"/>
    <property type="match status" value="1"/>
</dbReference>
<feature type="compositionally biased region" description="Gly residues" evidence="1">
    <location>
        <begin position="30"/>
        <end position="50"/>
    </location>
</feature>
<accession>A0ABY7H9U8</accession>
<feature type="domain" description="VWFA" evidence="2">
    <location>
        <begin position="230"/>
        <end position="426"/>
    </location>
</feature>
<feature type="compositionally biased region" description="Low complexity" evidence="1">
    <location>
        <begin position="1"/>
        <end position="19"/>
    </location>
</feature>
<dbReference type="InterPro" id="IPR036465">
    <property type="entry name" value="vWFA_dom_sf"/>
</dbReference>
<dbReference type="PANTHER" id="PTHR47763">
    <property type="entry name" value="ALPHA-PROTEIN KINASE VWKA"/>
    <property type="match status" value="1"/>
</dbReference>
<protein>
    <submittedName>
        <fullName evidence="3">VWA domain-containing protein</fullName>
    </submittedName>
</protein>
<feature type="compositionally biased region" description="Acidic residues" evidence="1">
    <location>
        <begin position="82"/>
        <end position="96"/>
    </location>
</feature>
<gene>
    <name evidence="3" type="ORF">O0S08_07635</name>
</gene>
<proteinExistence type="predicted"/>
<dbReference type="EMBL" id="CP114040">
    <property type="protein sequence ID" value="WAS96022.1"/>
    <property type="molecule type" value="Genomic_DNA"/>
</dbReference>
<sequence>MTLAVGCGDDSGSDYDSGSATNASSPNPGGTDGDSGDEPGGGSGDPGDPGAGESASGGDTAGGPTSGADPTGADSGAGESGGEGESDSDTDGEEPIDPGQLTAGEWRDLDHWDFWLGLIGGETWSSMQDLWNMYTSQRFAVVALADQAPVVDADVVLLSGDQKTLWTARTDVRGRAELFNGLLGEPGQGPFTIQVSSGDASVTISDAQPFAADPAIADLDAAAAPEKILDLLFMIDTTGSMGDELEYLQVELADVVAEIRDNIGQSFKIRLSVNFYRDHGDEYLVREFPFTEDIDAALADLAAQNYDGGGDFPEAVSEALDSTIHNHDWSPSAVSRLAFLVLDAPPHEAAQDLSLIHESVSDAAAAGVRIIPVASSGIDKNTEFFLRFVDIATGGTYVFLTSHSGIGGEHIEPTIGDYQVELLNKLLVRLITQSVQGV</sequence>
<reference evidence="3" key="1">
    <citation type="submission" date="2022-11" db="EMBL/GenBank/DDBJ databases">
        <title>Minimal conservation of predation-associated metabolite biosynthetic gene clusters underscores biosynthetic potential of Myxococcota including descriptions for ten novel species: Archangium lansinium sp. nov., Myxococcus landrumus sp. nov., Nannocystis bai.</title>
        <authorList>
            <person name="Ahearne A."/>
            <person name="Stevens C."/>
            <person name="Dowd S."/>
        </authorList>
    </citation>
    <scope>NUCLEOTIDE SEQUENCE</scope>
    <source>
        <strain evidence="3">Fl3</strain>
    </source>
</reference>
<dbReference type="Proteomes" id="UP001164459">
    <property type="component" value="Chromosome"/>
</dbReference>
<evidence type="ECO:0000313" key="3">
    <source>
        <dbReference type="EMBL" id="WAS96022.1"/>
    </source>
</evidence>
<evidence type="ECO:0000256" key="1">
    <source>
        <dbReference type="SAM" id="MobiDB-lite"/>
    </source>
</evidence>
<dbReference type="CDD" id="cd00198">
    <property type="entry name" value="vWFA"/>
    <property type="match status" value="1"/>
</dbReference>
<dbReference type="InterPro" id="IPR052969">
    <property type="entry name" value="Thr-specific_kinase-like"/>
</dbReference>
<dbReference type="InterPro" id="IPR002035">
    <property type="entry name" value="VWF_A"/>
</dbReference>
<dbReference type="SMART" id="SM00327">
    <property type="entry name" value="VWA"/>
    <property type="match status" value="1"/>
</dbReference>
<dbReference type="PROSITE" id="PS50234">
    <property type="entry name" value="VWFA"/>
    <property type="match status" value="1"/>
</dbReference>
<evidence type="ECO:0000259" key="2">
    <source>
        <dbReference type="PROSITE" id="PS50234"/>
    </source>
</evidence>